<organism evidence="2 3">
    <name type="scientific">Brachybacterium kimchii</name>
    <dbReference type="NCBI Taxonomy" id="2942909"/>
    <lineage>
        <taxon>Bacteria</taxon>
        <taxon>Bacillati</taxon>
        <taxon>Actinomycetota</taxon>
        <taxon>Actinomycetes</taxon>
        <taxon>Micrococcales</taxon>
        <taxon>Dermabacteraceae</taxon>
        <taxon>Brachybacterium</taxon>
    </lineage>
</organism>
<evidence type="ECO:0000313" key="2">
    <source>
        <dbReference type="EMBL" id="UQN29135.1"/>
    </source>
</evidence>
<proteinExistence type="predicted"/>
<feature type="transmembrane region" description="Helical" evidence="1">
    <location>
        <begin position="268"/>
        <end position="287"/>
    </location>
</feature>
<evidence type="ECO:0000313" key="3">
    <source>
        <dbReference type="Proteomes" id="UP001055868"/>
    </source>
</evidence>
<keyword evidence="1" id="KW-1133">Transmembrane helix</keyword>
<keyword evidence="3" id="KW-1185">Reference proteome</keyword>
<feature type="transmembrane region" description="Helical" evidence="1">
    <location>
        <begin position="204"/>
        <end position="229"/>
    </location>
</feature>
<feature type="transmembrane region" description="Helical" evidence="1">
    <location>
        <begin position="149"/>
        <end position="167"/>
    </location>
</feature>
<keyword evidence="1" id="KW-0472">Membrane</keyword>
<feature type="transmembrane region" description="Helical" evidence="1">
    <location>
        <begin position="108"/>
        <end position="129"/>
    </location>
</feature>
<evidence type="ECO:0000256" key="1">
    <source>
        <dbReference type="SAM" id="Phobius"/>
    </source>
</evidence>
<dbReference type="Proteomes" id="UP001055868">
    <property type="component" value="Chromosome"/>
</dbReference>
<dbReference type="PANTHER" id="PTHR34821">
    <property type="entry name" value="INNER MEMBRANE PROTEIN YDCZ"/>
    <property type="match status" value="1"/>
</dbReference>
<dbReference type="RefSeq" id="WP_249478297.1">
    <property type="nucleotide sequence ID" value="NZ_CP097218.1"/>
</dbReference>
<keyword evidence="1" id="KW-0812">Transmembrane</keyword>
<dbReference type="Pfam" id="PF04657">
    <property type="entry name" value="DMT_YdcZ"/>
    <property type="match status" value="2"/>
</dbReference>
<dbReference type="EMBL" id="CP097218">
    <property type="protein sequence ID" value="UQN29135.1"/>
    <property type="molecule type" value="Genomic_DNA"/>
</dbReference>
<reference evidence="2" key="1">
    <citation type="submission" date="2022-05" db="EMBL/GenBank/DDBJ databases">
        <title>Genomic analysis of Brachybacterium sp. CBA3104.</title>
        <authorList>
            <person name="Roh S.W."/>
            <person name="Kim Y.B."/>
            <person name="Kim Y."/>
        </authorList>
    </citation>
    <scope>NUCLEOTIDE SEQUENCE</scope>
    <source>
        <strain evidence="2">CBA3104</strain>
    </source>
</reference>
<name>A0ABY4N6V5_9MICO</name>
<feature type="transmembrane region" description="Helical" evidence="1">
    <location>
        <begin position="42"/>
        <end position="65"/>
    </location>
</feature>
<dbReference type="PANTHER" id="PTHR34821:SF2">
    <property type="entry name" value="INNER MEMBRANE PROTEIN YDCZ"/>
    <property type="match status" value="1"/>
</dbReference>
<feature type="transmembrane region" description="Helical" evidence="1">
    <location>
        <begin position="241"/>
        <end position="261"/>
    </location>
</feature>
<dbReference type="InterPro" id="IPR006750">
    <property type="entry name" value="YdcZ"/>
</dbReference>
<gene>
    <name evidence="2" type="ORF">M4486_16115</name>
</gene>
<feature type="transmembrane region" description="Helical" evidence="1">
    <location>
        <begin position="173"/>
        <end position="192"/>
    </location>
</feature>
<accession>A0ABY4N6V5</accession>
<protein>
    <submittedName>
        <fullName evidence="2">DMT family transporter</fullName>
    </submittedName>
</protein>
<feature type="transmembrane region" description="Helical" evidence="1">
    <location>
        <begin position="299"/>
        <end position="318"/>
    </location>
</feature>
<feature type="transmembrane region" description="Helical" evidence="1">
    <location>
        <begin position="85"/>
        <end position="102"/>
    </location>
</feature>
<sequence>MASSPLSFSLGRAPGWALPVALVGGLLSAVQSRINSRLSTELADGFTASAISFGTGLVIVLVIVLSRRSLRERAASFGHDLRIGALPWPLALGGIGGATFVLGQTFSVALIGVALFIVCVVAGQTVTGLVVDRVGLGPGGVRPLTAPRLIGAALMVLAVGLAMSSGVGVDVPWPLLVLPVVAGAAMGLQQAVNGRVSQHTGHFMIATLGNFVVGTALLVLVAVVHALAVGHGPAPLPANPLLYLGGTIGVVFIAIAAQLAAPLGVLTLAMTTIAGQIVGSVLLDVLAPTGTEHLTPLTLLGAFLTLVAAAVTAGIGPARRRRDS</sequence>